<keyword evidence="3" id="KW-1185">Reference proteome</keyword>
<evidence type="ECO:0000259" key="1">
    <source>
        <dbReference type="Pfam" id="PF08241"/>
    </source>
</evidence>
<name>A0A5D3WEC5_9BACT</name>
<dbReference type="InterPro" id="IPR050508">
    <property type="entry name" value="Methyltransf_Superfamily"/>
</dbReference>
<dbReference type="GO" id="GO:0032259">
    <property type="term" value="P:methylation"/>
    <property type="evidence" value="ECO:0007669"/>
    <property type="project" value="UniProtKB-KW"/>
</dbReference>
<dbReference type="InterPro" id="IPR029063">
    <property type="entry name" value="SAM-dependent_MTases_sf"/>
</dbReference>
<accession>A0A5D3WEC5</accession>
<dbReference type="Pfam" id="PF08241">
    <property type="entry name" value="Methyltransf_11"/>
    <property type="match status" value="1"/>
</dbReference>
<organism evidence="2 3">
    <name type="scientific">Geothermobacter ehrlichii</name>
    <dbReference type="NCBI Taxonomy" id="213224"/>
    <lineage>
        <taxon>Bacteria</taxon>
        <taxon>Pseudomonadati</taxon>
        <taxon>Thermodesulfobacteriota</taxon>
        <taxon>Desulfuromonadia</taxon>
        <taxon>Desulfuromonadales</taxon>
        <taxon>Geothermobacteraceae</taxon>
        <taxon>Geothermobacter</taxon>
    </lineage>
</organism>
<dbReference type="GO" id="GO:0008757">
    <property type="term" value="F:S-adenosylmethionine-dependent methyltransferase activity"/>
    <property type="evidence" value="ECO:0007669"/>
    <property type="project" value="InterPro"/>
</dbReference>
<dbReference type="SUPFAM" id="SSF53335">
    <property type="entry name" value="S-adenosyl-L-methionine-dependent methyltransferases"/>
    <property type="match status" value="1"/>
</dbReference>
<gene>
    <name evidence="2" type="ORF">EDC39_12013</name>
</gene>
<reference evidence="2 3" key="1">
    <citation type="submission" date="2019-07" db="EMBL/GenBank/DDBJ databases">
        <title>Genomic Encyclopedia of Type Strains, Phase IV (KMG-IV): sequencing the most valuable type-strain genomes for metagenomic binning, comparative biology and taxonomic classification.</title>
        <authorList>
            <person name="Goeker M."/>
        </authorList>
    </citation>
    <scope>NUCLEOTIDE SEQUENCE [LARGE SCALE GENOMIC DNA]</scope>
    <source>
        <strain evidence="2 3">SS015</strain>
    </source>
</reference>
<keyword evidence="2" id="KW-0808">Transferase</keyword>
<dbReference type="Gene3D" id="3.40.50.150">
    <property type="entry name" value="Vaccinia Virus protein VP39"/>
    <property type="match status" value="1"/>
</dbReference>
<dbReference type="AlphaFoldDB" id="A0A5D3WEC5"/>
<feature type="domain" description="Methyltransferase type 11" evidence="1">
    <location>
        <begin position="37"/>
        <end position="139"/>
    </location>
</feature>
<comment type="caution">
    <text evidence="2">The sequence shown here is derived from an EMBL/GenBank/DDBJ whole genome shotgun (WGS) entry which is preliminary data.</text>
</comment>
<sequence>MIRQNKKPIAAGKSSFDLIEPEKLFAALQLEKDVILLDAACGRGAYALAAAEYIKAPGRIYAVDLWAEGITFLQKEACHRQLPQIVPRVADLRELPLPDASVDICLLATVLHDLVQDGCEQKALQEICRVLKPDGRLVVIEFHKIDGPPGPPKEVRLSPDELAGILCSYGFTLLKMEDVGPFNYSAIFGR</sequence>
<dbReference type="Proteomes" id="UP000324159">
    <property type="component" value="Unassembled WGS sequence"/>
</dbReference>
<protein>
    <submittedName>
        <fullName evidence="2">Methyltransferase family protein</fullName>
    </submittedName>
</protein>
<keyword evidence="2" id="KW-0489">Methyltransferase</keyword>
<dbReference type="EMBL" id="VNIB01000020">
    <property type="protein sequence ID" value="TYO95249.1"/>
    <property type="molecule type" value="Genomic_DNA"/>
</dbReference>
<dbReference type="PANTHER" id="PTHR42912:SF93">
    <property type="entry name" value="N6-ADENOSINE-METHYLTRANSFERASE TMT1A"/>
    <property type="match status" value="1"/>
</dbReference>
<proteinExistence type="predicted"/>
<evidence type="ECO:0000313" key="2">
    <source>
        <dbReference type="EMBL" id="TYO95249.1"/>
    </source>
</evidence>
<dbReference type="InterPro" id="IPR013216">
    <property type="entry name" value="Methyltransf_11"/>
</dbReference>
<dbReference type="PANTHER" id="PTHR42912">
    <property type="entry name" value="METHYLTRANSFERASE"/>
    <property type="match status" value="1"/>
</dbReference>
<evidence type="ECO:0000313" key="3">
    <source>
        <dbReference type="Proteomes" id="UP000324159"/>
    </source>
</evidence>
<dbReference type="CDD" id="cd02440">
    <property type="entry name" value="AdoMet_MTases"/>
    <property type="match status" value="1"/>
</dbReference>